<comment type="function">
    <text evidence="17">Catalyzes the dehydration of the S-form of NAD(P)HX at the expense of ADP, which is converted to AMP. Together with NAD(P)HX epimerase, which catalyzes the epimerization of the S- and R-forms, the enzyme allows the repair of both epimers of NAD(P)HX, a damaged form of NAD(P)H that is a result of enzymatic or heat-dependent hydration.</text>
</comment>
<feature type="domain" description="YjeF N-terminal" evidence="22">
    <location>
        <begin position="7"/>
        <end position="194"/>
    </location>
</feature>
<dbReference type="Pfam" id="PF01256">
    <property type="entry name" value="Carb_kinase"/>
    <property type="match status" value="1"/>
</dbReference>
<dbReference type="PIRSF" id="PIRSF017184">
    <property type="entry name" value="Nnr"/>
    <property type="match status" value="1"/>
</dbReference>
<evidence type="ECO:0000256" key="5">
    <source>
        <dbReference type="ARBA" id="ARBA00022723"/>
    </source>
</evidence>
<sequence length="456" mass="49280">MRKLLEFQILDENADKLGFDLSALMKNAGSKVANYITDNYSNNKKITIVCGHGNNGGDGYVVANILIEKGFQVSVLSSGLSKSSIANKALSDLRCDIFPLEDLEKFTESSDILLDCLLGSGIKGEIRPPLDEYIRLMNKFPIIISVDVPSGIGTKDHITPQITLTFHDFKINMNSSNSGEIILLDIGFPAEIDCVTGPGEFLLFPEWNTSNRKGQNGKVAILGGGVFSGAPSLAALGSYRSGSDLVHVFIPESSYDAVSKFIPELIVHKLDGELVSSDNIEDLFNYGFDSVVVGPGMGKDPKSFEAVQRIIDNFDNVVIDADAIRLYDFSSNNIVLTPHMGEIERLGIYPTQEAMIQFASENSITLVLKGETDFITNGEYFKHNKTGHPRMAVGGTGDVLAGFLGTLLAKGLSGYEAGRLACYTFGLAGEITYDEIGSGFLPTDLAVTLSKLLKKS</sequence>
<evidence type="ECO:0000256" key="7">
    <source>
        <dbReference type="ARBA" id="ARBA00022840"/>
    </source>
</evidence>
<evidence type="ECO:0000256" key="8">
    <source>
        <dbReference type="ARBA" id="ARBA00022857"/>
    </source>
</evidence>
<evidence type="ECO:0000256" key="13">
    <source>
        <dbReference type="ARBA" id="ARBA00023268"/>
    </source>
</evidence>
<comment type="catalytic activity">
    <reaction evidence="16 17 19">
        <text>(6S)-NADPHX + ADP = AMP + phosphate + NADPH + H(+)</text>
        <dbReference type="Rhea" id="RHEA:32235"/>
        <dbReference type="ChEBI" id="CHEBI:15378"/>
        <dbReference type="ChEBI" id="CHEBI:43474"/>
        <dbReference type="ChEBI" id="CHEBI:57783"/>
        <dbReference type="ChEBI" id="CHEBI:64076"/>
        <dbReference type="ChEBI" id="CHEBI:456215"/>
        <dbReference type="ChEBI" id="CHEBI:456216"/>
        <dbReference type="EC" id="4.2.1.136"/>
    </reaction>
</comment>
<dbReference type="InterPro" id="IPR017953">
    <property type="entry name" value="Carbohydrate_kinase_pred_CS"/>
</dbReference>
<dbReference type="EMBL" id="MIYZ01000031">
    <property type="protein sequence ID" value="OIR21877.1"/>
    <property type="molecule type" value="Genomic_DNA"/>
</dbReference>
<evidence type="ECO:0000256" key="3">
    <source>
        <dbReference type="ARBA" id="ARBA00006001"/>
    </source>
</evidence>
<evidence type="ECO:0000256" key="19">
    <source>
        <dbReference type="PIRNR" id="PIRNR017184"/>
    </source>
</evidence>
<evidence type="ECO:0000256" key="16">
    <source>
        <dbReference type="ARBA" id="ARBA00049209"/>
    </source>
</evidence>
<feature type="binding site" evidence="18">
    <location>
        <position position="55"/>
    </location>
    <ligand>
        <name>K(+)</name>
        <dbReference type="ChEBI" id="CHEBI:29103"/>
    </ligand>
</feature>
<evidence type="ECO:0000256" key="9">
    <source>
        <dbReference type="ARBA" id="ARBA00022958"/>
    </source>
</evidence>
<reference evidence="23 24" key="1">
    <citation type="submission" date="2016-08" db="EMBL/GenBank/DDBJ databases">
        <title>New Insights into Marine Group III Euryarchaeota, from dark to light.</title>
        <authorList>
            <person name="Haro-Moreno J.M."/>
            <person name="Rodriguez-Valera F."/>
            <person name="Lopez-Garcia P."/>
            <person name="Moreira D."/>
            <person name="Martin-Cuadrado A.B."/>
        </authorList>
    </citation>
    <scope>NUCLEOTIDE SEQUENCE [LARGE SCALE GENOMIC DNA]</scope>
    <source>
        <strain evidence="23">CG-Epi2</strain>
    </source>
</reference>
<comment type="catalytic activity">
    <reaction evidence="1 18 19">
        <text>(6R)-NADHX = (6S)-NADHX</text>
        <dbReference type="Rhea" id="RHEA:32215"/>
        <dbReference type="ChEBI" id="CHEBI:64074"/>
        <dbReference type="ChEBI" id="CHEBI:64075"/>
        <dbReference type="EC" id="5.1.99.6"/>
    </reaction>
</comment>
<accession>A0A1J5TZA4</accession>
<dbReference type="HAMAP" id="MF_01965">
    <property type="entry name" value="NADHX_dehydratase"/>
    <property type="match status" value="1"/>
</dbReference>
<evidence type="ECO:0000313" key="24">
    <source>
        <dbReference type="Proteomes" id="UP000183615"/>
    </source>
</evidence>
<evidence type="ECO:0000256" key="2">
    <source>
        <dbReference type="ARBA" id="ARBA00000909"/>
    </source>
</evidence>
<name>A0A1J5TZA4_9ARCH</name>
<evidence type="ECO:0000256" key="1">
    <source>
        <dbReference type="ARBA" id="ARBA00000013"/>
    </source>
</evidence>
<gene>
    <name evidence="17" type="primary">nnrD</name>
    <name evidence="18" type="synonym">nnrE</name>
    <name evidence="23" type="ORF">BET99_05585</name>
</gene>
<keyword evidence="10 17" id="KW-0520">NAD</keyword>
<feature type="binding site" evidence="18">
    <location>
        <begin position="119"/>
        <end position="125"/>
    </location>
    <ligand>
        <name>(6S)-NADPHX</name>
        <dbReference type="ChEBI" id="CHEBI:64076"/>
    </ligand>
</feature>
<dbReference type="PANTHER" id="PTHR12592:SF0">
    <property type="entry name" value="ATP-DEPENDENT (S)-NAD(P)H-HYDRATE DEHYDRATASE"/>
    <property type="match status" value="1"/>
</dbReference>
<dbReference type="GO" id="GO:0005524">
    <property type="term" value="F:ATP binding"/>
    <property type="evidence" value="ECO:0007669"/>
    <property type="project" value="UniProtKB-UniRule"/>
</dbReference>
<feature type="binding site" evidence="17">
    <location>
        <position position="230"/>
    </location>
    <ligand>
        <name>(6S)-NADPHX</name>
        <dbReference type="ChEBI" id="CHEBI:64076"/>
    </ligand>
</feature>
<dbReference type="InterPro" id="IPR036652">
    <property type="entry name" value="YjeF_N_dom_sf"/>
</dbReference>
<dbReference type="EC" id="4.2.1.136" evidence="19"/>
<evidence type="ECO:0000256" key="15">
    <source>
        <dbReference type="ARBA" id="ARBA00048238"/>
    </source>
</evidence>
<comment type="similarity">
    <text evidence="18">Belongs to the NnrE/AIBP family.</text>
</comment>
<evidence type="ECO:0000256" key="14">
    <source>
        <dbReference type="ARBA" id="ARBA00025153"/>
    </source>
</evidence>
<evidence type="ECO:0000256" key="18">
    <source>
        <dbReference type="HAMAP-Rule" id="MF_01966"/>
    </source>
</evidence>
<dbReference type="EC" id="5.1.99.6" evidence="19"/>
<keyword evidence="7 17" id="KW-0067">ATP-binding</keyword>
<feature type="binding site" evidence="17">
    <location>
        <position position="339"/>
    </location>
    <ligand>
        <name>(6S)-NADPHX</name>
        <dbReference type="ChEBI" id="CHEBI:64076"/>
    </ligand>
</feature>
<comment type="similarity">
    <text evidence="17">Belongs to the NnrD/CARKD family.</text>
</comment>
<comment type="caution">
    <text evidence="17">Lacks conserved residue(s) required for the propagation of feature annotation.</text>
</comment>
<dbReference type="InterPro" id="IPR029056">
    <property type="entry name" value="Ribokinase-like"/>
</dbReference>
<feature type="binding site" evidence="17">
    <location>
        <position position="397"/>
    </location>
    <ligand>
        <name>AMP</name>
        <dbReference type="ChEBI" id="CHEBI:456215"/>
    </ligand>
</feature>
<organism evidence="23 24">
    <name type="scientific">Marine Group III euryarchaeote CG-Epi2</name>
    <dbReference type="NCBI Taxonomy" id="1888996"/>
    <lineage>
        <taxon>Archaea</taxon>
        <taxon>Methanobacteriati</taxon>
        <taxon>Thermoplasmatota</taxon>
        <taxon>Thermoplasmata</taxon>
        <taxon>Candidatus Thermoprofundales</taxon>
    </lineage>
</organism>
<evidence type="ECO:0000259" key="20">
    <source>
        <dbReference type="PROSITE" id="PS50206"/>
    </source>
</evidence>
<dbReference type="GO" id="GO:0052855">
    <property type="term" value="F:ADP-dependent NAD(P)H-hydrate dehydratase activity"/>
    <property type="evidence" value="ECO:0007669"/>
    <property type="project" value="UniProtKB-UniRule"/>
</dbReference>
<dbReference type="Pfam" id="PF03853">
    <property type="entry name" value="YjeF_N"/>
    <property type="match status" value="1"/>
</dbReference>
<dbReference type="PROSITE" id="PS01050">
    <property type="entry name" value="YJEF_C_2"/>
    <property type="match status" value="1"/>
</dbReference>
<evidence type="ECO:0000256" key="11">
    <source>
        <dbReference type="ARBA" id="ARBA00023235"/>
    </source>
</evidence>
<dbReference type="CDD" id="cd01171">
    <property type="entry name" value="YXKO-related"/>
    <property type="match status" value="1"/>
</dbReference>
<feature type="binding site" evidence="18">
    <location>
        <position position="150"/>
    </location>
    <ligand>
        <name>K(+)</name>
        <dbReference type="ChEBI" id="CHEBI:29103"/>
    </ligand>
</feature>
<evidence type="ECO:0000256" key="4">
    <source>
        <dbReference type="ARBA" id="ARBA00009524"/>
    </source>
</evidence>
<dbReference type="GO" id="GO:0046872">
    <property type="term" value="F:metal ion binding"/>
    <property type="evidence" value="ECO:0007669"/>
    <property type="project" value="UniProtKB-UniRule"/>
</dbReference>
<feature type="domain" description="YjeF C-terminal" evidence="21">
    <location>
        <begin position="196"/>
        <end position="456"/>
    </location>
</feature>
<comment type="cofactor">
    <cofactor evidence="18 19">
        <name>K(+)</name>
        <dbReference type="ChEBI" id="CHEBI:29103"/>
    </cofactor>
    <text evidence="18 19">Binds 1 potassium ion per subunit.</text>
</comment>
<dbReference type="GO" id="GO:0046496">
    <property type="term" value="P:nicotinamide nucleotide metabolic process"/>
    <property type="evidence" value="ECO:0007669"/>
    <property type="project" value="UniProtKB-UniRule"/>
</dbReference>
<dbReference type="GO" id="GO:0110051">
    <property type="term" value="P:metabolite repair"/>
    <property type="evidence" value="ECO:0007669"/>
    <property type="project" value="TreeGrafter"/>
</dbReference>
<feature type="binding site" evidence="17">
    <location>
        <position position="296"/>
    </location>
    <ligand>
        <name>(6S)-NADPHX</name>
        <dbReference type="ChEBI" id="CHEBI:64076"/>
    </ligand>
</feature>
<keyword evidence="13" id="KW-0511">Multifunctional enzyme</keyword>
<feature type="binding site" evidence="18">
    <location>
        <position position="147"/>
    </location>
    <ligand>
        <name>(6S)-NADPHX</name>
        <dbReference type="ChEBI" id="CHEBI:64076"/>
    </ligand>
</feature>
<dbReference type="InterPro" id="IPR001763">
    <property type="entry name" value="Rhodanese-like_dom"/>
</dbReference>
<evidence type="ECO:0000256" key="12">
    <source>
        <dbReference type="ARBA" id="ARBA00023239"/>
    </source>
</evidence>
<dbReference type="NCBIfam" id="TIGR00197">
    <property type="entry name" value="yjeF_nterm"/>
    <property type="match status" value="1"/>
</dbReference>
<comment type="similarity">
    <text evidence="4 19">In the C-terminal section; belongs to the NnrD/CARKD family.</text>
</comment>
<dbReference type="Gene3D" id="3.40.1190.20">
    <property type="match status" value="1"/>
</dbReference>
<protein>
    <recommendedName>
        <fullName evidence="19">Bifunctional NAD(P)H-hydrate repair enzyme</fullName>
    </recommendedName>
    <alternativeName>
        <fullName evidence="19">Nicotinamide nucleotide repair protein</fullName>
    </alternativeName>
    <domain>
        <recommendedName>
            <fullName evidence="19">ADP-dependent (S)-NAD(P)H-hydrate dehydratase</fullName>
            <ecNumber evidence="19">4.2.1.136</ecNumber>
        </recommendedName>
        <alternativeName>
            <fullName evidence="19">ADP-dependent NAD(P)HX dehydratase</fullName>
        </alternativeName>
    </domain>
    <domain>
        <recommendedName>
            <fullName evidence="19">NAD(P)H-hydrate epimerase</fullName>
            <ecNumber evidence="19">5.1.99.6</ecNumber>
        </recommendedName>
    </domain>
</protein>
<keyword evidence="11 18" id="KW-0413">Isomerase</keyword>
<evidence type="ECO:0000256" key="6">
    <source>
        <dbReference type="ARBA" id="ARBA00022741"/>
    </source>
</evidence>
<dbReference type="NCBIfam" id="TIGR00196">
    <property type="entry name" value="yjeF_cterm"/>
    <property type="match status" value="1"/>
</dbReference>
<keyword evidence="8 17" id="KW-0521">NADP</keyword>
<keyword evidence="6 17" id="KW-0547">Nucleotide-binding</keyword>
<evidence type="ECO:0000256" key="10">
    <source>
        <dbReference type="ARBA" id="ARBA00023027"/>
    </source>
</evidence>
<dbReference type="GO" id="GO:0052856">
    <property type="term" value="F:NAD(P)HX epimerase activity"/>
    <property type="evidence" value="ECO:0007669"/>
    <property type="project" value="UniProtKB-UniRule"/>
</dbReference>
<dbReference type="Gene3D" id="3.40.50.10260">
    <property type="entry name" value="YjeF N-terminal domain"/>
    <property type="match status" value="1"/>
</dbReference>
<feature type="binding site" evidence="18">
    <location>
        <position position="115"/>
    </location>
    <ligand>
        <name>K(+)</name>
        <dbReference type="ChEBI" id="CHEBI:29103"/>
    </ligand>
</feature>
<comment type="subunit">
    <text evidence="17">Homotetramer.</text>
</comment>
<feature type="domain" description="Rhodanese" evidence="20">
    <location>
        <begin position="20"/>
        <end position="92"/>
    </location>
</feature>
<comment type="cofactor">
    <cofactor evidence="17">
        <name>Mg(2+)</name>
        <dbReference type="ChEBI" id="CHEBI:18420"/>
    </cofactor>
</comment>
<evidence type="ECO:0000259" key="22">
    <source>
        <dbReference type="PROSITE" id="PS51385"/>
    </source>
</evidence>
<evidence type="ECO:0000259" key="21">
    <source>
        <dbReference type="PROSITE" id="PS51383"/>
    </source>
</evidence>
<dbReference type="InterPro" id="IPR000631">
    <property type="entry name" value="CARKD"/>
</dbReference>
<dbReference type="InterPro" id="IPR030677">
    <property type="entry name" value="Nnr"/>
</dbReference>
<dbReference type="PROSITE" id="PS51383">
    <property type="entry name" value="YJEF_C_3"/>
    <property type="match status" value="1"/>
</dbReference>
<comment type="function">
    <text evidence="18">Catalyzes the epimerization of the S- and R-forms of NAD(P)HX, a damaged form of NAD(P)H that is a result of enzymatic or heat-dependent hydration. This is a prerequisite for the S-specific NAD(P)H-hydrate dehydratase to allow the repair of both epimers of NAD(P)HX.</text>
</comment>
<keyword evidence="12 17" id="KW-0456">Lyase</keyword>
<proteinExistence type="inferred from homology"/>
<dbReference type="SUPFAM" id="SSF64153">
    <property type="entry name" value="YjeF N-terminal domain-like"/>
    <property type="match status" value="1"/>
</dbReference>
<comment type="catalytic activity">
    <reaction evidence="2 18 19">
        <text>(6R)-NADPHX = (6S)-NADPHX</text>
        <dbReference type="Rhea" id="RHEA:32227"/>
        <dbReference type="ChEBI" id="CHEBI:64076"/>
        <dbReference type="ChEBI" id="CHEBI:64077"/>
        <dbReference type="EC" id="5.1.99.6"/>
    </reaction>
</comment>
<dbReference type="Proteomes" id="UP000183615">
    <property type="component" value="Unassembled WGS sequence"/>
</dbReference>
<evidence type="ECO:0000313" key="23">
    <source>
        <dbReference type="EMBL" id="OIR21877.1"/>
    </source>
</evidence>
<dbReference type="HAMAP" id="MF_01966">
    <property type="entry name" value="NADHX_epimerase"/>
    <property type="match status" value="1"/>
</dbReference>
<dbReference type="PROSITE" id="PS50206">
    <property type="entry name" value="RHODANESE_3"/>
    <property type="match status" value="1"/>
</dbReference>
<evidence type="ECO:0000256" key="17">
    <source>
        <dbReference type="HAMAP-Rule" id="MF_01965"/>
    </source>
</evidence>
<keyword evidence="9 18" id="KW-0630">Potassium</keyword>
<dbReference type="InterPro" id="IPR004443">
    <property type="entry name" value="YjeF_N_dom"/>
</dbReference>
<feature type="binding site" evidence="17">
    <location>
        <position position="398"/>
    </location>
    <ligand>
        <name>(6S)-NADPHX</name>
        <dbReference type="ChEBI" id="CHEBI:64076"/>
    </ligand>
</feature>
<comment type="catalytic activity">
    <reaction evidence="15 17 19">
        <text>(6S)-NADHX + ADP = AMP + phosphate + NADH + H(+)</text>
        <dbReference type="Rhea" id="RHEA:32223"/>
        <dbReference type="ChEBI" id="CHEBI:15378"/>
        <dbReference type="ChEBI" id="CHEBI:43474"/>
        <dbReference type="ChEBI" id="CHEBI:57945"/>
        <dbReference type="ChEBI" id="CHEBI:64074"/>
        <dbReference type="ChEBI" id="CHEBI:456215"/>
        <dbReference type="ChEBI" id="CHEBI:456216"/>
        <dbReference type="EC" id="4.2.1.136"/>
    </reaction>
</comment>
<dbReference type="SUPFAM" id="SSF53613">
    <property type="entry name" value="Ribokinase-like"/>
    <property type="match status" value="1"/>
</dbReference>
<comment type="caution">
    <text evidence="23">The sequence shown here is derived from an EMBL/GenBank/DDBJ whole genome shotgun (WGS) entry which is preliminary data.</text>
</comment>
<feature type="binding site" evidence="18">
    <location>
        <begin position="54"/>
        <end position="58"/>
    </location>
    <ligand>
        <name>(6S)-NADPHX</name>
        <dbReference type="ChEBI" id="CHEBI:64076"/>
    </ligand>
</feature>
<dbReference type="PROSITE" id="PS51385">
    <property type="entry name" value="YJEF_N"/>
    <property type="match status" value="1"/>
</dbReference>
<keyword evidence="5 18" id="KW-0479">Metal-binding</keyword>
<dbReference type="PANTHER" id="PTHR12592">
    <property type="entry name" value="ATP-DEPENDENT (S)-NAD(P)H-HYDRATE DEHYDRATASE FAMILY MEMBER"/>
    <property type="match status" value="1"/>
</dbReference>
<comment type="function">
    <text evidence="14 19">Bifunctional enzyme that catalyzes the epimerization of the S- and R-forms of NAD(P)HX and the dehydration of the S-form of NAD(P)HX at the expense of ADP, which is converted to AMP. This allows the repair of both epimers of NAD(P)HX, a damaged form of NAD(P)H that is a result of enzymatic or heat-dependent hydration.</text>
</comment>
<comment type="similarity">
    <text evidence="3 19">In the N-terminal section; belongs to the NnrE/AIBP family.</text>
</comment>
<dbReference type="AlphaFoldDB" id="A0A1J5TZA4"/>